<keyword evidence="3 6" id="KW-0812">Transmembrane</keyword>
<feature type="transmembrane region" description="Helical" evidence="6">
    <location>
        <begin position="67"/>
        <end position="88"/>
    </location>
</feature>
<sequence>MYAHHDFIRRAKRLGSEIIWTRTDTKYSIACSIIPCAISFNSFLSGSDHMQRSKEISVPLLAPKDPYIYGLLDVLTMSPLGYAAYRIYKFGGGFAYDDTKIALGFYGVSLLFALLSLPFTKVKNPSSKFYQTLLMHLTALGATYTFHEIDKKAGLLMIPYAIWTGCYTLLAYTMK</sequence>
<dbReference type="InterPro" id="IPR004307">
    <property type="entry name" value="TspO_MBR"/>
</dbReference>
<dbReference type="Pfam" id="PF03073">
    <property type="entry name" value="TspO_MBR"/>
    <property type="match status" value="1"/>
</dbReference>
<dbReference type="CDD" id="cd15904">
    <property type="entry name" value="TSPO_MBR"/>
    <property type="match status" value="1"/>
</dbReference>
<dbReference type="Gene3D" id="1.20.1260.100">
    <property type="entry name" value="TspO/MBR protein"/>
    <property type="match status" value="1"/>
</dbReference>
<comment type="similarity">
    <text evidence="2">Belongs to the TspO/BZRP family.</text>
</comment>
<evidence type="ECO:0000313" key="8">
    <source>
        <dbReference type="Proteomes" id="UP000024404"/>
    </source>
</evidence>
<feature type="transmembrane region" description="Helical" evidence="6">
    <location>
        <begin position="27"/>
        <end position="46"/>
    </location>
</feature>
<dbReference type="EMBL" id="CMVM020000051">
    <property type="status" value="NOT_ANNOTATED_CDS"/>
    <property type="molecule type" value="Genomic_DNA"/>
</dbReference>
<evidence type="ECO:0000256" key="3">
    <source>
        <dbReference type="ARBA" id="ARBA00022692"/>
    </source>
</evidence>
<dbReference type="GO" id="GO:0033013">
    <property type="term" value="P:tetrapyrrole metabolic process"/>
    <property type="evidence" value="ECO:0007669"/>
    <property type="project" value="UniProtKB-ARBA"/>
</dbReference>
<feature type="transmembrane region" description="Helical" evidence="6">
    <location>
        <begin position="153"/>
        <end position="172"/>
    </location>
</feature>
<comment type="subcellular location">
    <subcellularLocation>
        <location evidence="1">Membrane</location>
        <topology evidence="1">Multi-pass membrane protein</topology>
    </subcellularLocation>
</comment>
<dbReference type="OMA" id="CILTIPY"/>
<accession>A0A8R1XTJ4</accession>
<reference evidence="7" key="2">
    <citation type="submission" date="2022-06" db="UniProtKB">
        <authorList>
            <consortium name="EnsemblMetazoa"/>
        </authorList>
    </citation>
    <scope>IDENTIFICATION</scope>
</reference>
<dbReference type="PANTHER" id="PTHR10057:SF0">
    <property type="entry name" value="TRANSLOCATOR PROTEIN"/>
    <property type="match status" value="1"/>
</dbReference>
<dbReference type="AlphaFoldDB" id="A0A8R1XTJ4"/>
<keyword evidence="5 6" id="KW-0472">Membrane</keyword>
<dbReference type="InterPro" id="IPR038330">
    <property type="entry name" value="TspO/MBR-related_sf"/>
</dbReference>
<dbReference type="EnsemblMetazoa" id="OVOC1683.1">
    <property type="protein sequence ID" value="OVOC1683.1"/>
    <property type="gene ID" value="WBGene00238492"/>
</dbReference>
<dbReference type="GO" id="GO:0005741">
    <property type="term" value="C:mitochondrial outer membrane"/>
    <property type="evidence" value="ECO:0007669"/>
    <property type="project" value="TreeGrafter"/>
</dbReference>
<keyword evidence="4 6" id="KW-1133">Transmembrane helix</keyword>
<evidence type="ECO:0000256" key="2">
    <source>
        <dbReference type="ARBA" id="ARBA00007524"/>
    </source>
</evidence>
<evidence type="ECO:0000313" key="7">
    <source>
        <dbReference type="EnsemblMetazoa" id="OVOC1683.1"/>
    </source>
</evidence>
<evidence type="ECO:0000256" key="1">
    <source>
        <dbReference type="ARBA" id="ARBA00004141"/>
    </source>
</evidence>
<proteinExistence type="inferred from homology"/>
<keyword evidence="8" id="KW-1185">Reference proteome</keyword>
<feature type="transmembrane region" description="Helical" evidence="6">
    <location>
        <begin position="100"/>
        <end position="117"/>
    </location>
</feature>
<evidence type="ECO:0000256" key="6">
    <source>
        <dbReference type="SAM" id="Phobius"/>
    </source>
</evidence>
<organism evidence="7 8">
    <name type="scientific">Onchocerca volvulus</name>
    <dbReference type="NCBI Taxonomy" id="6282"/>
    <lineage>
        <taxon>Eukaryota</taxon>
        <taxon>Metazoa</taxon>
        <taxon>Ecdysozoa</taxon>
        <taxon>Nematoda</taxon>
        <taxon>Chromadorea</taxon>
        <taxon>Rhabditida</taxon>
        <taxon>Spirurina</taxon>
        <taxon>Spiruromorpha</taxon>
        <taxon>Filarioidea</taxon>
        <taxon>Onchocercidae</taxon>
        <taxon>Onchocerca</taxon>
    </lineage>
</organism>
<dbReference type="Proteomes" id="UP000024404">
    <property type="component" value="Unassembled WGS sequence"/>
</dbReference>
<name>A0A8R1XTJ4_ONCVO</name>
<dbReference type="PANTHER" id="PTHR10057">
    <property type="entry name" value="PERIPHERAL-TYPE BENZODIAZEPINE RECEPTOR"/>
    <property type="match status" value="1"/>
</dbReference>
<evidence type="ECO:0000256" key="5">
    <source>
        <dbReference type="ARBA" id="ARBA00023136"/>
    </source>
</evidence>
<evidence type="ECO:0000256" key="4">
    <source>
        <dbReference type="ARBA" id="ARBA00022989"/>
    </source>
</evidence>
<protein>
    <submittedName>
        <fullName evidence="7">Uncharacterized protein</fullName>
    </submittedName>
</protein>
<reference evidence="8" key="1">
    <citation type="submission" date="2013-10" db="EMBL/GenBank/DDBJ databases">
        <title>Genome sequencing of Onchocerca volvulus.</title>
        <authorList>
            <person name="Cotton J."/>
            <person name="Tsai J."/>
            <person name="Stanley E."/>
            <person name="Tracey A."/>
            <person name="Holroyd N."/>
            <person name="Lustigman S."/>
            <person name="Berriman M."/>
        </authorList>
    </citation>
    <scope>NUCLEOTIDE SEQUENCE</scope>
</reference>